<dbReference type="PANTHER" id="PTHR34580:SF3">
    <property type="entry name" value="PROTEIN PAFB"/>
    <property type="match status" value="1"/>
</dbReference>
<reference evidence="3" key="1">
    <citation type="submission" date="2021-06" db="EMBL/GenBank/DDBJ databases">
        <authorList>
            <person name="Criscuolo A."/>
        </authorList>
    </citation>
    <scope>NUCLEOTIDE SEQUENCE</scope>
    <source>
        <strain evidence="3">CIP111600</strain>
    </source>
</reference>
<name>A0A916KAH5_9BACL</name>
<gene>
    <name evidence="3" type="ORF">PAESOLCIP111_06346</name>
</gene>
<feature type="domain" description="WYL" evidence="2">
    <location>
        <begin position="139"/>
        <end position="205"/>
    </location>
</feature>
<dbReference type="AlphaFoldDB" id="A0A916KAH5"/>
<proteinExistence type="predicted"/>
<dbReference type="RefSeq" id="WP_218096009.1">
    <property type="nucleotide sequence ID" value="NZ_CAJVAS010000062.1"/>
</dbReference>
<sequence>MSKADNMLSILWLLKTRKRVTAQQLSDELEIHIRTVYRYIDALCASGVPIVADSGHNGGYSLLDHFTDAPLFFDLEEQKALVQAAIFAQESGFPHGDAMNRAVSKLKRYTNAEQHRTLERHTAGFEVIRPPADAALEAVLQQLEQSVAEGRTLGMDYVKRSGEATENRSIDPYGIVYWKGSWYVVAYCHLRRELRSFRADRIQALSTTDAVFERPPSFSASDYFLKYLIPEPAVNEDLVAVELEGSPRAIGDVCRHWLLGHTVIERSERRVKLRLDAKSTLAYVPYFLLSYGKTFRVLEPSSLIEQTAELAADLCEYYRAMNRDAAHN</sequence>
<dbReference type="InterPro" id="IPR026881">
    <property type="entry name" value="WYL_dom"/>
</dbReference>
<dbReference type="Pfam" id="PF08279">
    <property type="entry name" value="HTH_11"/>
    <property type="match status" value="1"/>
</dbReference>
<evidence type="ECO:0000313" key="4">
    <source>
        <dbReference type="Proteomes" id="UP000693672"/>
    </source>
</evidence>
<dbReference type="InterPro" id="IPR051534">
    <property type="entry name" value="CBASS_pafABC_assoc_protein"/>
</dbReference>
<evidence type="ECO:0008006" key="5">
    <source>
        <dbReference type="Google" id="ProtNLM"/>
    </source>
</evidence>
<dbReference type="Proteomes" id="UP000693672">
    <property type="component" value="Unassembled WGS sequence"/>
</dbReference>
<dbReference type="PANTHER" id="PTHR34580">
    <property type="match status" value="1"/>
</dbReference>
<evidence type="ECO:0000259" key="1">
    <source>
        <dbReference type="Pfam" id="PF08279"/>
    </source>
</evidence>
<feature type="domain" description="Helix-turn-helix type 11" evidence="1">
    <location>
        <begin position="8"/>
        <end position="60"/>
    </location>
</feature>
<accession>A0A916KAH5</accession>
<protein>
    <recommendedName>
        <fullName evidence="5">YafY family transcriptional regulator</fullName>
    </recommendedName>
</protein>
<comment type="caution">
    <text evidence="3">The sequence shown here is derived from an EMBL/GenBank/DDBJ whole genome shotgun (WGS) entry which is preliminary data.</text>
</comment>
<dbReference type="EMBL" id="CAJVAS010000062">
    <property type="protein sequence ID" value="CAG7651587.1"/>
    <property type="molecule type" value="Genomic_DNA"/>
</dbReference>
<evidence type="ECO:0000259" key="2">
    <source>
        <dbReference type="Pfam" id="PF13280"/>
    </source>
</evidence>
<organism evidence="3 4">
    <name type="scientific">Paenibacillus solanacearum</name>
    <dbReference type="NCBI Taxonomy" id="2048548"/>
    <lineage>
        <taxon>Bacteria</taxon>
        <taxon>Bacillati</taxon>
        <taxon>Bacillota</taxon>
        <taxon>Bacilli</taxon>
        <taxon>Bacillales</taxon>
        <taxon>Paenibacillaceae</taxon>
        <taxon>Paenibacillus</taxon>
    </lineage>
</organism>
<keyword evidence="4" id="KW-1185">Reference proteome</keyword>
<evidence type="ECO:0000313" key="3">
    <source>
        <dbReference type="EMBL" id="CAG7651587.1"/>
    </source>
</evidence>
<dbReference type="Pfam" id="PF13280">
    <property type="entry name" value="WYL"/>
    <property type="match status" value="1"/>
</dbReference>
<dbReference type="InterPro" id="IPR013196">
    <property type="entry name" value="HTH_11"/>
</dbReference>
<dbReference type="PROSITE" id="PS52050">
    <property type="entry name" value="WYL"/>
    <property type="match status" value="1"/>
</dbReference>